<dbReference type="Pfam" id="PF19713">
    <property type="entry name" value="DUF6208"/>
    <property type="match status" value="1"/>
</dbReference>
<comment type="caution">
    <text evidence="1">The sequence shown here is derived from an EMBL/GenBank/DDBJ whole genome shotgun (WGS) entry which is preliminary data.</text>
</comment>
<sequence length="326" mass="37247">MTQSASSASSLRSGRLLWEMPLAMASWIFFHLNKWIIGVAYQQYLQRNSKRATTWRVLSQDTLAIPITLPVLMTKGPRWNTHGVIGTLGPFALQQQITLEVGTARRSAQSWTMVIYRYPDFKTVTQLSWLQPLDSQDVATLDLPAGRYSLGIRYYGLRPEAAMPGLILDGQHPIEGVAVPADPNQVYQSLHQRTNLYYRALHYYIYPMLRLRSYLPQAWVQREYLPVGDPDTTFLYDFVEAGDQLQVEVQPDLLPHYWVYLTGYNRASLPVLSQEITASTVTSPFDQRGFYLVRIRPKRSRVPDLQPQDIQISRQVSAAATDRPLA</sequence>
<dbReference type="Proteomes" id="UP000031561">
    <property type="component" value="Unassembled WGS sequence"/>
</dbReference>
<organism evidence="1 2">
    <name type="scientific">Lyngbya confervoides BDU141951</name>
    <dbReference type="NCBI Taxonomy" id="1574623"/>
    <lineage>
        <taxon>Bacteria</taxon>
        <taxon>Bacillati</taxon>
        <taxon>Cyanobacteriota</taxon>
        <taxon>Cyanophyceae</taxon>
        <taxon>Oscillatoriophycideae</taxon>
        <taxon>Oscillatoriales</taxon>
        <taxon>Microcoleaceae</taxon>
        <taxon>Lyngbya</taxon>
    </lineage>
</organism>
<gene>
    <name evidence="1" type="ORF">QQ91_0013400</name>
</gene>
<dbReference type="EMBL" id="JTHE03000079">
    <property type="protein sequence ID" value="MCM1983812.1"/>
    <property type="molecule type" value="Genomic_DNA"/>
</dbReference>
<evidence type="ECO:0000313" key="1">
    <source>
        <dbReference type="EMBL" id="MCM1983812.1"/>
    </source>
</evidence>
<evidence type="ECO:0000313" key="2">
    <source>
        <dbReference type="Proteomes" id="UP000031561"/>
    </source>
</evidence>
<proteinExistence type="predicted"/>
<dbReference type="InterPro" id="IPR046180">
    <property type="entry name" value="DUF6208"/>
</dbReference>
<reference evidence="1 2" key="1">
    <citation type="journal article" date="2015" name="Genome Announc.">
        <title>Draft Genome Sequence of Filamentous Marine Cyanobacterium Lyngbya confervoides Strain BDU141951.</title>
        <authorList>
            <person name="Chandrababunaidu M.M."/>
            <person name="Sen D."/>
            <person name="Tripathy S."/>
        </authorList>
    </citation>
    <scope>NUCLEOTIDE SEQUENCE [LARGE SCALE GENOMIC DNA]</scope>
    <source>
        <strain evidence="1 2">BDU141951</strain>
    </source>
</reference>
<dbReference type="AlphaFoldDB" id="A0ABD4T5K7"/>
<dbReference type="RefSeq" id="WP_166275388.1">
    <property type="nucleotide sequence ID" value="NZ_JTHE03000079.1"/>
</dbReference>
<keyword evidence="2" id="KW-1185">Reference proteome</keyword>
<protein>
    <submittedName>
        <fullName evidence="1">DUF6208 family protein</fullName>
    </submittedName>
</protein>
<accession>A0ABD4T5K7</accession>
<name>A0ABD4T5K7_9CYAN</name>